<dbReference type="InterPro" id="IPR004088">
    <property type="entry name" value="KH_dom_type_1"/>
</dbReference>
<protein>
    <submittedName>
        <fullName evidence="4">RNA-processing protein</fullName>
    </submittedName>
</protein>
<name>A0A520KS39_METT2</name>
<evidence type="ECO:0000256" key="2">
    <source>
        <dbReference type="PROSITE-ProRule" id="PRU00117"/>
    </source>
</evidence>
<dbReference type="NCBIfam" id="TIGR03665">
    <property type="entry name" value="arCOG04150"/>
    <property type="match status" value="1"/>
</dbReference>
<dbReference type="Pfam" id="PF22891">
    <property type="entry name" value="KH_PNO1_2nd"/>
    <property type="match status" value="1"/>
</dbReference>
<dbReference type="Proteomes" id="UP000317158">
    <property type="component" value="Unassembled WGS sequence"/>
</dbReference>
<dbReference type="Pfam" id="PF00013">
    <property type="entry name" value="KH_1"/>
    <property type="match status" value="1"/>
</dbReference>
<reference evidence="4 5" key="1">
    <citation type="journal article" date="2019" name="Nat. Microbiol.">
        <title>Wide diversity of methane and short-chain alkane metabolisms in uncultured archaea.</title>
        <authorList>
            <person name="Borrel G."/>
            <person name="Adam P.S."/>
            <person name="McKay L.J."/>
            <person name="Chen L.X."/>
            <person name="Sierra-Garcia I.N."/>
            <person name="Sieber C.M."/>
            <person name="Letourneur Q."/>
            <person name="Ghozlane A."/>
            <person name="Andersen G.L."/>
            <person name="Li W.J."/>
            <person name="Hallam S.J."/>
            <person name="Muyzer G."/>
            <person name="de Oliveira V.M."/>
            <person name="Inskeep W.P."/>
            <person name="Banfield J.F."/>
            <person name="Gribaldo S."/>
        </authorList>
    </citation>
    <scope>NUCLEOTIDE SEQUENCE [LARGE SCALE GENOMIC DNA]</scope>
    <source>
        <strain evidence="4">NM1a</strain>
    </source>
</reference>
<comment type="caution">
    <text evidence="4">The sequence shown here is derived from an EMBL/GenBank/DDBJ whole genome shotgun (WGS) entry which is preliminary data.</text>
</comment>
<feature type="domain" description="K Homology" evidence="3">
    <location>
        <begin position="3"/>
        <end position="70"/>
    </location>
</feature>
<proteinExistence type="predicted"/>
<dbReference type="Gene3D" id="3.30.1370.10">
    <property type="entry name" value="K Homology domain, type 1"/>
    <property type="match status" value="2"/>
</dbReference>
<evidence type="ECO:0000313" key="5">
    <source>
        <dbReference type="Proteomes" id="UP000317158"/>
    </source>
</evidence>
<organism evidence="4 5">
    <name type="scientific">Methanoliparum thermophilum</name>
    <dbReference type="NCBI Taxonomy" id="2491083"/>
    <lineage>
        <taxon>Archaea</taxon>
        <taxon>Methanobacteriati</taxon>
        <taxon>Methanobacteriota</taxon>
        <taxon>Candidatus Methanoliparia</taxon>
        <taxon>Candidatus Methanoliparales</taxon>
        <taxon>Candidatus Methanoliparaceae</taxon>
        <taxon>Candidatus Methanoliparum</taxon>
    </lineage>
</organism>
<dbReference type="AlphaFoldDB" id="A0A520KS39"/>
<dbReference type="InterPro" id="IPR036612">
    <property type="entry name" value="KH_dom_type_1_sf"/>
</dbReference>
<accession>A0A520KS39</accession>
<sequence>MEAYNVTSIKIPLDRVGVVIGKNGETKKMIEDRMNVKLEIDSNDGMIKIFYKEGDLNFLKARDFIYAIGRGFSPTRAIRILDDDMVMYDTINLSHLSKKNIMRIKGRIIGKNGSMRSYIENVTGAMISVYGSTILIIGYPQEINTAKKAISMLIEGMPHGVVYKFLDNEKIRLRKINIEQ</sequence>
<dbReference type="SMART" id="SM00322">
    <property type="entry name" value="KH"/>
    <property type="match status" value="2"/>
</dbReference>
<gene>
    <name evidence="4" type="ORF">EF806_04885</name>
</gene>
<feature type="domain" description="K Homology" evidence="3">
    <location>
        <begin position="85"/>
        <end position="155"/>
    </location>
</feature>
<evidence type="ECO:0000256" key="1">
    <source>
        <dbReference type="ARBA" id="ARBA00022884"/>
    </source>
</evidence>
<dbReference type="InterPro" id="IPR019964">
    <property type="entry name" value="KH_domain_protein_archaea"/>
</dbReference>
<keyword evidence="1 2" id="KW-0694">RNA-binding</keyword>
<dbReference type="PROSITE" id="PS50084">
    <property type="entry name" value="KH_TYPE_1"/>
    <property type="match status" value="1"/>
</dbReference>
<dbReference type="SUPFAM" id="SSF54791">
    <property type="entry name" value="Eukaryotic type KH-domain (KH-domain type I)"/>
    <property type="match status" value="2"/>
</dbReference>
<dbReference type="InterPro" id="IPR004087">
    <property type="entry name" value="KH_dom"/>
</dbReference>
<dbReference type="InterPro" id="IPR055211">
    <property type="entry name" value="KH_PNO1_2nd"/>
</dbReference>
<dbReference type="PANTHER" id="PTHR12826:SF13">
    <property type="entry name" value="RNA-BINDING PROTEIN PNO1"/>
    <property type="match status" value="1"/>
</dbReference>
<evidence type="ECO:0000313" key="4">
    <source>
        <dbReference type="EMBL" id="RZN64314.1"/>
    </source>
</evidence>
<dbReference type="EMBL" id="RXIF01000007">
    <property type="protein sequence ID" value="RZN64314.1"/>
    <property type="molecule type" value="Genomic_DNA"/>
</dbReference>
<dbReference type="GO" id="GO:0003723">
    <property type="term" value="F:RNA binding"/>
    <property type="evidence" value="ECO:0007669"/>
    <property type="project" value="UniProtKB-UniRule"/>
</dbReference>
<dbReference type="PANTHER" id="PTHR12826">
    <property type="entry name" value="RIBONUCLEASE Y"/>
    <property type="match status" value="1"/>
</dbReference>
<evidence type="ECO:0000259" key="3">
    <source>
        <dbReference type="SMART" id="SM00322"/>
    </source>
</evidence>